<protein>
    <submittedName>
        <fullName evidence="4">Zinc ribbon domain-containing protein</fullName>
    </submittedName>
</protein>
<dbReference type="Proteomes" id="UP001336020">
    <property type="component" value="Unassembled WGS sequence"/>
</dbReference>
<dbReference type="EMBL" id="JAUTXY010000032">
    <property type="protein sequence ID" value="MEE2062253.1"/>
    <property type="molecule type" value="Genomic_DNA"/>
</dbReference>
<feature type="region of interest" description="Disordered" evidence="2">
    <location>
        <begin position="41"/>
        <end position="100"/>
    </location>
</feature>
<evidence type="ECO:0000256" key="2">
    <source>
        <dbReference type="SAM" id="MobiDB-lite"/>
    </source>
</evidence>
<evidence type="ECO:0000313" key="5">
    <source>
        <dbReference type="Proteomes" id="UP001336020"/>
    </source>
</evidence>
<dbReference type="RefSeq" id="WP_330137291.1">
    <property type="nucleotide sequence ID" value="NZ_JAUTXY010000032.1"/>
</dbReference>
<comment type="caution">
    <text evidence="4">The sequence shown here is derived from an EMBL/GenBank/DDBJ whole genome shotgun (WGS) entry which is preliminary data.</text>
</comment>
<sequence length="100" mass="10104">MCSGCGRRKPHLTLSDRTYVCEHCGLTIDRDRNAAINLARLGGTGTESSPAATDSGGDGRGATQKTRSAAAGKAAGEEASTRHDNTVGQTGTASPEGEAA</sequence>
<evidence type="ECO:0000259" key="3">
    <source>
        <dbReference type="Pfam" id="PF07282"/>
    </source>
</evidence>
<organism evidence="4 5">
    <name type="scientific">Rhodococcus artemisiae</name>
    <dbReference type="NCBI Taxonomy" id="714159"/>
    <lineage>
        <taxon>Bacteria</taxon>
        <taxon>Bacillati</taxon>
        <taxon>Actinomycetota</taxon>
        <taxon>Actinomycetes</taxon>
        <taxon>Mycobacteriales</taxon>
        <taxon>Nocardiaceae</taxon>
        <taxon>Rhodococcus</taxon>
    </lineage>
</organism>
<dbReference type="Pfam" id="PF07282">
    <property type="entry name" value="Cas12f1-like_TNB"/>
    <property type="match status" value="1"/>
</dbReference>
<evidence type="ECO:0000313" key="4">
    <source>
        <dbReference type="EMBL" id="MEE2062253.1"/>
    </source>
</evidence>
<name>A0ABU7LL11_9NOCA</name>
<feature type="compositionally biased region" description="Low complexity" evidence="2">
    <location>
        <begin position="65"/>
        <end position="74"/>
    </location>
</feature>
<evidence type="ECO:0000256" key="1">
    <source>
        <dbReference type="ARBA" id="ARBA00023125"/>
    </source>
</evidence>
<reference evidence="4 5" key="1">
    <citation type="submission" date="2023-07" db="EMBL/GenBank/DDBJ databases">
        <authorList>
            <person name="Girao M."/>
            <person name="Carvalho M.F."/>
        </authorList>
    </citation>
    <scope>NUCLEOTIDE SEQUENCE [LARGE SCALE GENOMIC DNA]</scope>
    <source>
        <strain evidence="4 5">YIM65754</strain>
    </source>
</reference>
<gene>
    <name evidence="4" type="ORF">Q7514_32480</name>
</gene>
<accession>A0ABU7LL11</accession>
<feature type="domain" description="Cas12f1-like TNB" evidence="3">
    <location>
        <begin position="1"/>
        <end position="38"/>
    </location>
</feature>
<keyword evidence="1" id="KW-0238">DNA-binding</keyword>
<proteinExistence type="predicted"/>
<dbReference type="InterPro" id="IPR010095">
    <property type="entry name" value="Cas12f1-like_TNB"/>
</dbReference>
<feature type="compositionally biased region" description="Basic and acidic residues" evidence="2">
    <location>
        <begin position="75"/>
        <end position="85"/>
    </location>
</feature>
<keyword evidence="5" id="KW-1185">Reference proteome</keyword>